<evidence type="ECO:0000259" key="8">
    <source>
        <dbReference type="Pfam" id="PF08468"/>
    </source>
</evidence>
<comment type="subunit">
    <text evidence="6">Monomer.</text>
</comment>
<comment type="similarity">
    <text evidence="6">Belongs to the methyltransferase superfamily. RsmC family.</text>
</comment>
<dbReference type="EMBL" id="CP069213">
    <property type="protein sequence ID" value="QRH02337.1"/>
    <property type="molecule type" value="Genomic_DNA"/>
</dbReference>
<dbReference type="InterPro" id="IPR002052">
    <property type="entry name" value="DNA_methylase_N6_adenine_CS"/>
</dbReference>
<dbReference type="Pfam" id="PF08468">
    <property type="entry name" value="MTS_N"/>
    <property type="match status" value="1"/>
</dbReference>
<reference evidence="9 10" key="1">
    <citation type="journal article" date="2012" name="Antonie Van Leeuwenhoek">
        <title>Shewanella litorisediminis sp. nov., a gammaproteobacterium isolated from a tidal flat sediment.</title>
        <authorList>
            <person name="Lee M.H."/>
            <person name="Yoon J.H."/>
        </authorList>
    </citation>
    <scope>NUCLEOTIDE SEQUENCE [LARGE SCALE GENOMIC DNA]</scope>
    <source>
        <strain evidence="9 10">SMK1-12</strain>
    </source>
</reference>
<evidence type="ECO:0000256" key="2">
    <source>
        <dbReference type="ARBA" id="ARBA00022552"/>
    </source>
</evidence>
<comment type="catalytic activity">
    <reaction evidence="6">
        <text>guanosine(1207) in 16S rRNA + S-adenosyl-L-methionine = N(2)-methylguanosine(1207) in 16S rRNA + S-adenosyl-L-homocysteine + H(+)</text>
        <dbReference type="Rhea" id="RHEA:42736"/>
        <dbReference type="Rhea" id="RHEA-COMP:10213"/>
        <dbReference type="Rhea" id="RHEA-COMP:10214"/>
        <dbReference type="ChEBI" id="CHEBI:15378"/>
        <dbReference type="ChEBI" id="CHEBI:57856"/>
        <dbReference type="ChEBI" id="CHEBI:59789"/>
        <dbReference type="ChEBI" id="CHEBI:74269"/>
        <dbReference type="ChEBI" id="CHEBI:74481"/>
        <dbReference type="EC" id="2.1.1.172"/>
    </reaction>
</comment>
<evidence type="ECO:0000256" key="6">
    <source>
        <dbReference type="HAMAP-Rule" id="MF_01862"/>
    </source>
</evidence>
<dbReference type="CDD" id="cd02440">
    <property type="entry name" value="AdoMet_MTases"/>
    <property type="match status" value="1"/>
</dbReference>
<evidence type="ECO:0000256" key="1">
    <source>
        <dbReference type="ARBA" id="ARBA00022490"/>
    </source>
</evidence>
<dbReference type="EC" id="2.1.1.172" evidence="6"/>
<evidence type="ECO:0000256" key="5">
    <source>
        <dbReference type="ARBA" id="ARBA00022691"/>
    </source>
</evidence>
<proteinExistence type="inferred from homology"/>
<gene>
    <name evidence="6" type="primary">rsmC</name>
    <name evidence="9" type="ORF">JQC75_02625</name>
</gene>
<dbReference type="SUPFAM" id="SSF53335">
    <property type="entry name" value="S-adenosyl-L-methionine-dependent methyltransferases"/>
    <property type="match status" value="2"/>
</dbReference>
<dbReference type="Pfam" id="PF05175">
    <property type="entry name" value="MTS"/>
    <property type="match status" value="1"/>
</dbReference>
<keyword evidence="2 6" id="KW-0698">rRNA processing</keyword>
<dbReference type="InterPro" id="IPR046977">
    <property type="entry name" value="RsmC/RlmG"/>
</dbReference>
<evidence type="ECO:0000259" key="7">
    <source>
        <dbReference type="Pfam" id="PF05175"/>
    </source>
</evidence>
<keyword evidence="3 6" id="KW-0489">Methyltransferase</keyword>
<dbReference type="InterPro" id="IPR029063">
    <property type="entry name" value="SAM-dependent_MTases_sf"/>
</dbReference>
<comment type="function">
    <text evidence="6">Specifically methylates the guanine in position 1207 of 16S rRNA in the 30S particle.</text>
</comment>
<keyword evidence="1 6" id="KW-0963">Cytoplasm</keyword>
<keyword evidence="5 6" id="KW-0949">S-adenosyl-L-methionine</keyword>
<evidence type="ECO:0000313" key="9">
    <source>
        <dbReference type="EMBL" id="QRH02337.1"/>
    </source>
</evidence>
<dbReference type="PANTHER" id="PTHR47816">
    <property type="entry name" value="RIBOSOMAL RNA SMALL SUBUNIT METHYLTRANSFERASE C"/>
    <property type="match status" value="1"/>
</dbReference>
<keyword evidence="4 6" id="KW-0808">Transferase</keyword>
<evidence type="ECO:0000256" key="3">
    <source>
        <dbReference type="ARBA" id="ARBA00022603"/>
    </source>
</evidence>
<dbReference type="InterPro" id="IPR013675">
    <property type="entry name" value="Mtase_sm_N"/>
</dbReference>
<evidence type="ECO:0000313" key="10">
    <source>
        <dbReference type="Proteomes" id="UP000596252"/>
    </source>
</evidence>
<feature type="domain" description="Methyltransferase small N-terminal" evidence="8">
    <location>
        <begin position="6"/>
        <end position="163"/>
    </location>
</feature>
<dbReference type="HAMAP" id="MF_01862">
    <property type="entry name" value="16SrRNA_methyltr_C"/>
    <property type="match status" value="1"/>
</dbReference>
<dbReference type="Proteomes" id="UP000596252">
    <property type="component" value="Chromosome"/>
</dbReference>
<dbReference type="GO" id="GO:0032259">
    <property type="term" value="P:methylation"/>
    <property type="evidence" value="ECO:0007669"/>
    <property type="project" value="UniProtKB-KW"/>
</dbReference>
<dbReference type="GO" id="GO:0008168">
    <property type="term" value="F:methyltransferase activity"/>
    <property type="evidence" value="ECO:0007669"/>
    <property type="project" value="UniProtKB-KW"/>
</dbReference>
<dbReference type="PROSITE" id="PS00092">
    <property type="entry name" value="N6_MTASE"/>
    <property type="match status" value="1"/>
</dbReference>
<name>A0ABX7G503_9GAMM</name>
<evidence type="ECO:0000256" key="4">
    <source>
        <dbReference type="ARBA" id="ARBA00022679"/>
    </source>
</evidence>
<organism evidence="9 10">
    <name type="scientific">Shewanella litorisediminis</name>
    <dbReference type="NCBI Taxonomy" id="1173586"/>
    <lineage>
        <taxon>Bacteria</taxon>
        <taxon>Pseudomonadati</taxon>
        <taxon>Pseudomonadota</taxon>
        <taxon>Gammaproteobacteria</taxon>
        <taxon>Alteromonadales</taxon>
        <taxon>Shewanellaceae</taxon>
        <taxon>Shewanella</taxon>
    </lineage>
</organism>
<dbReference type="InterPro" id="IPR023543">
    <property type="entry name" value="rRNA_ssu_MeTfrase_C"/>
</dbReference>
<feature type="domain" description="Methyltransferase small" evidence="7">
    <location>
        <begin position="172"/>
        <end position="336"/>
    </location>
</feature>
<dbReference type="InterPro" id="IPR007848">
    <property type="entry name" value="Small_mtfrase_dom"/>
</dbReference>
<comment type="subcellular location">
    <subcellularLocation>
        <location evidence="6">Cytoplasm</location>
    </subcellularLocation>
</comment>
<dbReference type="RefSeq" id="WP_203325953.1">
    <property type="nucleotide sequence ID" value="NZ_CP069213.1"/>
</dbReference>
<dbReference type="Gene3D" id="3.40.50.150">
    <property type="entry name" value="Vaccinia Virus protein VP39"/>
    <property type="match status" value="2"/>
</dbReference>
<dbReference type="PANTHER" id="PTHR47816:SF4">
    <property type="entry name" value="RIBOSOMAL RNA SMALL SUBUNIT METHYLTRANSFERASE C"/>
    <property type="match status" value="1"/>
</dbReference>
<protein>
    <recommendedName>
        <fullName evidence="6">Ribosomal RNA small subunit methyltransferase C</fullName>
        <ecNumber evidence="6">2.1.1.172</ecNumber>
    </recommendedName>
    <alternativeName>
        <fullName evidence="6">16S rRNA m2G1207 methyltransferase</fullName>
    </alternativeName>
    <alternativeName>
        <fullName evidence="6">rRNA (guanine-N(2)-)-methyltransferase RsmC</fullName>
    </alternativeName>
</protein>
<keyword evidence="10" id="KW-1185">Reference proteome</keyword>
<accession>A0ABX7G503</accession>
<sequence>MLTNPSALLVRNLEQVENQSVMLLNIEADGLGQSLTQSCAKVAALALDFNHFQAQPSNQSGFRCEFGYQWSKDEKFDVVVVYFPKAKALAPYLFAMAAWHLREGGTLLITGENKGGIKSVDKLLGNAFSGTSKIDNARHCLLYSATLLQETNKPNPEDWVSRYQLSLPGGDIQICNMVGVFSDKQLDQGTALLLENLPQLEGRVLDFGCGAGVIAMALMQKNPELQLECVDINAMALLSCELSLKANGMKAKVYASDGLSQTQGLFDAIVSNPPFHDGLSSTTDIATRFVVDSYQQLVKGGHWQIVANRHLPYSDTIARVFGEVNTLAENNKYKVYTNKKH</sequence>